<dbReference type="InterPro" id="IPR001650">
    <property type="entry name" value="Helicase_C-like"/>
</dbReference>
<organism evidence="13 14">
    <name type="scientific">Planoprotostelium fungivorum</name>
    <dbReference type="NCBI Taxonomy" id="1890364"/>
    <lineage>
        <taxon>Eukaryota</taxon>
        <taxon>Amoebozoa</taxon>
        <taxon>Evosea</taxon>
        <taxon>Variosea</taxon>
        <taxon>Cavosteliida</taxon>
        <taxon>Cavosteliaceae</taxon>
        <taxon>Planoprotostelium</taxon>
    </lineage>
</organism>
<evidence type="ECO:0000259" key="10">
    <source>
        <dbReference type="PROSITE" id="PS50089"/>
    </source>
</evidence>
<name>A0A2P6N310_9EUKA</name>
<dbReference type="InterPro" id="IPR013083">
    <property type="entry name" value="Znf_RING/FYVE/PHD"/>
</dbReference>
<accession>A0A2P6N310</accession>
<dbReference type="InParanoid" id="A0A2P6N310"/>
<dbReference type="Pfam" id="PF00176">
    <property type="entry name" value="SNF2-rel_dom"/>
    <property type="match status" value="1"/>
</dbReference>
<dbReference type="GO" id="GO:0008270">
    <property type="term" value="F:zinc ion binding"/>
    <property type="evidence" value="ECO:0007669"/>
    <property type="project" value="UniProtKB-KW"/>
</dbReference>
<dbReference type="InterPro" id="IPR027417">
    <property type="entry name" value="P-loop_NTPase"/>
</dbReference>
<dbReference type="PROSITE" id="PS00518">
    <property type="entry name" value="ZF_RING_1"/>
    <property type="match status" value="1"/>
</dbReference>
<keyword evidence="1" id="KW-0479">Metal-binding</keyword>
<evidence type="ECO:0000256" key="2">
    <source>
        <dbReference type="ARBA" id="ARBA00022741"/>
    </source>
</evidence>
<keyword evidence="6" id="KW-0862">Zinc</keyword>
<evidence type="ECO:0000256" key="9">
    <source>
        <dbReference type="SAM" id="MobiDB-lite"/>
    </source>
</evidence>
<dbReference type="CDD" id="cd18008">
    <property type="entry name" value="DEXDc_SHPRH-like"/>
    <property type="match status" value="1"/>
</dbReference>
<evidence type="ECO:0000256" key="7">
    <source>
        <dbReference type="ARBA" id="ARBA00022840"/>
    </source>
</evidence>
<feature type="domain" description="Helicase C-terminal" evidence="12">
    <location>
        <begin position="819"/>
        <end position="985"/>
    </location>
</feature>
<dbReference type="CDD" id="cd16449">
    <property type="entry name" value="RING-HC"/>
    <property type="match status" value="1"/>
</dbReference>
<keyword evidence="3 8" id="KW-0863">Zinc-finger</keyword>
<evidence type="ECO:0000256" key="4">
    <source>
        <dbReference type="ARBA" id="ARBA00022801"/>
    </source>
</evidence>
<dbReference type="PANTHER" id="PTHR45626">
    <property type="entry name" value="TRANSCRIPTION TERMINATION FACTOR 2-RELATED"/>
    <property type="match status" value="1"/>
</dbReference>
<dbReference type="GO" id="GO:0008094">
    <property type="term" value="F:ATP-dependent activity, acting on DNA"/>
    <property type="evidence" value="ECO:0007669"/>
    <property type="project" value="TreeGrafter"/>
</dbReference>
<dbReference type="Proteomes" id="UP000241769">
    <property type="component" value="Unassembled WGS sequence"/>
</dbReference>
<reference evidence="13 14" key="1">
    <citation type="journal article" date="2018" name="Genome Biol. Evol.">
        <title>Multiple Roots of Fruiting Body Formation in Amoebozoa.</title>
        <authorList>
            <person name="Hillmann F."/>
            <person name="Forbes G."/>
            <person name="Novohradska S."/>
            <person name="Ferling I."/>
            <person name="Riege K."/>
            <person name="Groth M."/>
            <person name="Westermann M."/>
            <person name="Marz M."/>
            <person name="Spaller T."/>
            <person name="Winckler T."/>
            <person name="Schaap P."/>
            <person name="Glockner G."/>
        </authorList>
    </citation>
    <scope>NUCLEOTIDE SEQUENCE [LARGE SCALE GENOMIC DNA]</scope>
    <source>
        <strain evidence="13 14">Jena</strain>
    </source>
</reference>
<dbReference type="InterPro" id="IPR050628">
    <property type="entry name" value="SNF2_RAD54_helicase_TF"/>
</dbReference>
<evidence type="ECO:0000256" key="6">
    <source>
        <dbReference type="ARBA" id="ARBA00022833"/>
    </source>
</evidence>
<dbReference type="GO" id="GO:0005524">
    <property type="term" value="F:ATP binding"/>
    <property type="evidence" value="ECO:0007669"/>
    <property type="project" value="UniProtKB-KW"/>
</dbReference>
<dbReference type="CDD" id="cd18793">
    <property type="entry name" value="SF2_C_SNF"/>
    <property type="match status" value="1"/>
</dbReference>
<proteinExistence type="predicted"/>
<dbReference type="SMART" id="SM00490">
    <property type="entry name" value="HELICc"/>
    <property type="match status" value="1"/>
</dbReference>
<dbReference type="GO" id="GO:0016787">
    <property type="term" value="F:hydrolase activity"/>
    <property type="evidence" value="ECO:0007669"/>
    <property type="project" value="UniProtKB-KW"/>
</dbReference>
<dbReference type="InterPro" id="IPR017907">
    <property type="entry name" value="Znf_RING_CS"/>
</dbReference>
<keyword evidence="2" id="KW-0547">Nucleotide-binding</keyword>
<dbReference type="SUPFAM" id="SSF52540">
    <property type="entry name" value="P-loop containing nucleoside triphosphate hydrolases"/>
    <property type="match status" value="2"/>
</dbReference>
<protein>
    <submittedName>
        <fullName evidence="13">Putative DNA repair protein RAD5</fullName>
    </submittedName>
</protein>
<dbReference type="PROSITE" id="PS51194">
    <property type="entry name" value="HELICASE_CTER"/>
    <property type="match status" value="1"/>
</dbReference>
<dbReference type="PROSITE" id="PS51192">
    <property type="entry name" value="HELICASE_ATP_BIND_1"/>
    <property type="match status" value="1"/>
</dbReference>
<keyword evidence="7" id="KW-0067">ATP-binding</keyword>
<dbReference type="InterPro" id="IPR018957">
    <property type="entry name" value="Znf_C3HC4_RING-type"/>
</dbReference>
<evidence type="ECO:0000313" key="14">
    <source>
        <dbReference type="Proteomes" id="UP000241769"/>
    </source>
</evidence>
<evidence type="ECO:0000256" key="5">
    <source>
        <dbReference type="ARBA" id="ARBA00022806"/>
    </source>
</evidence>
<feature type="region of interest" description="Disordered" evidence="9">
    <location>
        <begin position="136"/>
        <end position="163"/>
    </location>
</feature>
<dbReference type="InterPro" id="IPR014001">
    <property type="entry name" value="Helicase_ATP-bd"/>
</dbReference>
<dbReference type="EMBL" id="MDYQ01000230">
    <property type="protein sequence ID" value="PRP78323.1"/>
    <property type="molecule type" value="Genomic_DNA"/>
</dbReference>
<sequence>MKLQRDLEDVYSARAAEKDSRFNERIEITPIFFLPGILINDNIHHTRMEDDLNLNQPTPGIRISPTIKTEANGVKNAPPVKRESSIAVVDLEDDSVLNTPVPFVNLPNARAVKAERKSTSPPIGSVPPIQPHYAVKSSVMPPSQLPPARQRKSRVKPKVEPTRVNAVQSTTPIDLTNVPGFPPFTNTPPLPSNPMMFQNHNLPPASNLNMVNNNNFMGLPLAPAQPASNTYAPVDASSYGQAAPSVAPVIPPSSQAREQQHVPPLVEVKVLPAAPLNDGPRDSVNLAYTNNEGDDIALEASQQDERSVQAAQLFNQQATRNFDTMEEMEAPPELTVKLEPYQKQALHWMVKQESGTVSNQRAGILADEMGLGKTVEMISLLLAQRSEDPDRKTTLIICPLSTLSQWQQEIEKKTQPGTFQVLVYYDERPTRMRILMANDIVLTTYGVVRAQYFGEDEQNGILFQANWFRVVLDEAHMIKTFKSKTAKSAFELKAKRRWAMTGTPIQNNLRDMWSLLRFIRDTNAGSVQEFNRMCELMLSDSNSSAGGIGKLRQMFYMYLLRRTKTQKIRGKTVLELPPIEITVRHLKPTPDEKLFYVAVNEQCVDLARAFAKKNTILKNMMVFFELLTRLRQTSDSNLLMLKTMTGRKEDKWKGNYGQPVEVRNDMLASLRRGDYASVNQLMQGLHSNRCWLCIEELEADVHQTQCGHVYCLSCYERWFDNVEGRNEYSDCPRCSDLHQSTENASPDADVASSQNVGQDFAARIERYIHRAAEEEERIKNDPEDEMVANQQESDYPNIPDKWFMYDDPEKGQTDIKCTKLMGLIQELEMERQKDPNTKSVVFSNFTMFLDMIEVVLENAGIHYARLDGRMPMMERERNIHAFKTEPTITVILVSIRAGGVGLNLTVATRVYIMDPWWNPAVERQAMDRVHRYGQDRPVKVVQFVVRDTVEEGIIDIQNTKKEIAMSVLGDVEYNGDMRLNIRDIRRLFRMM</sequence>
<keyword evidence="4" id="KW-0378">Hydrolase</keyword>
<dbReference type="Pfam" id="PF00097">
    <property type="entry name" value="zf-C3HC4"/>
    <property type="match status" value="1"/>
</dbReference>
<dbReference type="InterPro" id="IPR049730">
    <property type="entry name" value="SNF2/RAD54-like_C"/>
</dbReference>
<dbReference type="InterPro" id="IPR000330">
    <property type="entry name" value="SNF2_N"/>
</dbReference>
<dbReference type="PANTHER" id="PTHR45626:SF22">
    <property type="entry name" value="DNA REPAIR PROTEIN RAD5"/>
    <property type="match status" value="1"/>
</dbReference>
<dbReference type="GO" id="GO:0006281">
    <property type="term" value="P:DNA repair"/>
    <property type="evidence" value="ECO:0007669"/>
    <property type="project" value="TreeGrafter"/>
</dbReference>
<keyword evidence="5" id="KW-0347">Helicase</keyword>
<evidence type="ECO:0000259" key="12">
    <source>
        <dbReference type="PROSITE" id="PS51194"/>
    </source>
</evidence>
<dbReference type="OrthoDB" id="19745at2759"/>
<evidence type="ECO:0000259" key="11">
    <source>
        <dbReference type="PROSITE" id="PS51192"/>
    </source>
</evidence>
<dbReference type="GO" id="GO:0004386">
    <property type="term" value="F:helicase activity"/>
    <property type="evidence" value="ECO:0007669"/>
    <property type="project" value="UniProtKB-KW"/>
</dbReference>
<dbReference type="SUPFAM" id="SSF57850">
    <property type="entry name" value="RING/U-box"/>
    <property type="match status" value="1"/>
</dbReference>
<comment type="caution">
    <text evidence="13">The sequence shown here is derived from an EMBL/GenBank/DDBJ whole genome shotgun (WGS) entry which is preliminary data.</text>
</comment>
<feature type="domain" description="Helicase ATP-binding" evidence="11">
    <location>
        <begin position="354"/>
        <end position="522"/>
    </location>
</feature>
<dbReference type="Gene3D" id="3.40.50.300">
    <property type="entry name" value="P-loop containing nucleotide triphosphate hydrolases"/>
    <property type="match status" value="1"/>
</dbReference>
<dbReference type="GO" id="GO:0005634">
    <property type="term" value="C:nucleus"/>
    <property type="evidence" value="ECO:0007669"/>
    <property type="project" value="TreeGrafter"/>
</dbReference>
<dbReference type="SMART" id="SM00487">
    <property type="entry name" value="DEXDc"/>
    <property type="match status" value="1"/>
</dbReference>
<feature type="domain" description="RING-type" evidence="10">
    <location>
        <begin position="690"/>
        <end position="735"/>
    </location>
</feature>
<dbReference type="AlphaFoldDB" id="A0A2P6N310"/>
<dbReference type="InterPro" id="IPR001841">
    <property type="entry name" value="Znf_RING"/>
</dbReference>
<dbReference type="STRING" id="1890364.A0A2P6N310"/>
<gene>
    <name evidence="13" type="ORF">PROFUN_13819</name>
</gene>
<evidence type="ECO:0000256" key="3">
    <source>
        <dbReference type="ARBA" id="ARBA00022771"/>
    </source>
</evidence>
<dbReference type="SMART" id="SM00184">
    <property type="entry name" value="RING"/>
    <property type="match status" value="1"/>
</dbReference>
<dbReference type="Pfam" id="PF00271">
    <property type="entry name" value="Helicase_C"/>
    <property type="match status" value="1"/>
</dbReference>
<dbReference type="Gene3D" id="3.30.40.10">
    <property type="entry name" value="Zinc/RING finger domain, C3HC4 (zinc finger)"/>
    <property type="match status" value="1"/>
</dbReference>
<keyword evidence="14" id="KW-1185">Reference proteome</keyword>
<dbReference type="Gene3D" id="3.40.50.10810">
    <property type="entry name" value="Tandem AAA-ATPase domain"/>
    <property type="match status" value="1"/>
</dbReference>
<dbReference type="InterPro" id="IPR038718">
    <property type="entry name" value="SNF2-like_sf"/>
</dbReference>
<evidence type="ECO:0000256" key="1">
    <source>
        <dbReference type="ARBA" id="ARBA00022723"/>
    </source>
</evidence>
<dbReference type="PROSITE" id="PS50089">
    <property type="entry name" value="ZF_RING_2"/>
    <property type="match status" value="1"/>
</dbReference>
<evidence type="ECO:0000256" key="8">
    <source>
        <dbReference type="PROSITE-ProRule" id="PRU00175"/>
    </source>
</evidence>
<evidence type="ECO:0000313" key="13">
    <source>
        <dbReference type="EMBL" id="PRP78323.1"/>
    </source>
</evidence>